<sequence>MREKKKNPEAGDTTVISETYETRRDGALEIKSLCDARSLFPKRRPVFSAGDRTDLAAGLINRAVSWRMAIRFPDADAWQCGTAACQSTPALDRLAQPSTVRSTRIRLRASGATKSIVDSAAVRH</sequence>
<accession>A0ABN8J8B8</accession>
<dbReference type="EMBL" id="OW152821">
    <property type="protein sequence ID" value="CAH2076932.1"/>
    <property type="molecule type" value="Genomic_DNA"/>
</dbReference>
<evidence type="ECO:0000313" key="2">
    <source>
        <dbReference type="Proteomes" id="UP000837857"/>
    </source>
</evidence>
<keyword evidence="2" id="KW-1185">Reference proteome</keyword>
<gene>
    <name evidence="1" type="ORF">IPOD504_LOCUS17474</name>
</gene>
<proteinExistence type="predicted"/>
<name>A0ABN8J8B8_9NEOP</name>
<evidence type="ECO:0000313" key="1">
    <source>
        <dbReference type="EMBL" id="CAH2076932.1"/>
    </source>
</evidence>
<protein>
    <submittedName>
        <fullName evidence="1">Uncharacterized protein</fullName>
    </submittedName>
</protein>
<feature type="non-terminal residue" evidence="1">
    <location>
        <position position="124"/>
    </location>
</feature>
<dbReference type="Proteomes" id="UP000837857">
    <property type="component" value="Chromosome 9"/>
</dbReference>
<reference evidence="1" key="1">
    <citation type="submission" date="2022-03" db="EMBL/GenBank/DDBJ databases">
        <authorList>
            <person name="Martin H S."/>
        </authorList>
    </citation>
    <scope>NUCLEOTIDE SEQUENCE</scope>
</reference>
<organism evidence="1 2">
    <name type="scientific">Iphiclides podalirius</name>
    <name type="common">scarce swallowtail</name>
    <dbReference type="NCBI Taxonomy" id="110791"/>
    <lineage>
        <taxon>Eukaryota</taxon>
        <taxon>Metazoa</taxon>
        <taxon>Ecdysozoa</taxon>
        <taxon>Arthropoda</taxon>
        <taxon>Hexapoda</taxon>
        <taxon>Insecta</taxon>
        <taxon>Pterygota</taxon>
        <taxon>Neoptera</taxon>
        <taxon>Endopterygota</taxon>
        <taxon>Lepidoptera</taxon>
        <taxon>Glossata</taxon>
        <taxon>Ditrysia</taxon>
        <taxon>Papilionoidea</taxon>
        <taxon>Papilionidae</taxon>
        <taxon>Papilioninae</taxon>
        <taxon>Iphiclides</taxon>
    </lineage>
</organism>